<accession>A0A481Z0H9</accession>
<organism evidence="1">
    <name type="scientific">Mimivirus LCMiAC02</name>
    <dbReference type="NCBI Taxonomy" id="2506609"/>
    <lineage>
        <taxon>Viruses</taxon>
        <taxon>Varidnaviria</taxon>
        <taxon>Bamfordvirae</taxon>
        <taxon>Nucleocytoviricota</taxon>
        <taxon>Megaviricetes</taxon>
        <taxon>Imitervirales</taxon>
        <taxon>Mimiviridae</taxon>
        <taxon>Klosneuvirinae</taxon>
    </lineage>
</organism>
<sequence>MSYKLSSWDVGIKNLAYSVLSRNDNGDIEVEIINKINILSDYDHICKQLLKKKNKKDTVDRICGKKASYCGLKLINDDTDNDDTDNDDTDNLIYYCGTHKKNYNSLEDGWEDTYIKSIKNTDKTCTYMLPKKKVICNKKAHSKCYGSGANAGYEYYCNAHKKIIIKKRKQKYSIKKMKKQTCSSIKLNVLCKKMYEKLDEIIDDVLIGMDEVVIENQPVFINPKMKTIAAFLYSWFVLRGCIDKRNPDVKVNFVSASNKLKINKDKSIKIIKNAKNDKEKYKLTKDLAIEYGELIVGKERAKILKESHKKLDDIYDAMLLGYHHISKNKK</sequence>
<gene>
    <name evidence="1" type="ORF">LCMiAC02_01060</name>
</gene>
<dbReference type="InterPro" id="IPR012337">
    <property type="entry name" value="RNaseH-like_sf"/>
</dbReference>
<protein>
    <recommendedName>
        <fullName evidence="2">Holliday junction resolvase</fullName>
    </recommendedName>
</protein>
<proteinExistence type="predicted"/>
<evidence type="ECO:0000313" key="1">
    <source>
        <dbReference type="EMBL" id="QBK89013.1"/>
    </source>
</evidence>
<reference evidence="1" key="1">
    <citation type="journal article" date="2019" name="MBio">
        <title>Virus Genomes from Deep Sea Sediments Expand the Ocean Megavirome and Support Independent Origins of Viral Gigantism.</title>
        <authorList>
            <person name="Backstrom D."/>
            <person name="Yutin N."/>
            <person name="Jorgensen S.L."/>
            <person name="Dharamshi J."/>
            <person name="Homa F."/>
            <person name="Zaremba-Niedwiedzka K."/>
            <person name="Spang A."/>
            <person name="Wolf Y.I."/>
            <person name="Koonin E.V."/>
            <person name="Ettema T.J."/>
        </authorList>
    </citation>
    <scope>NUCLEOTIDE SEQUENCE</scope>
</reference>
<evidence type="ECO:0008006" key="2">
    <source>
        <dbReference type="Google" id="ProtNLM"/>
    </source>
</evidence>
<dbReference type="EMBL" id="MK500406">
    <property type="protein sequence ID" value="QBK89013.1"/>
    <property type="molecule type" value="Genomic_DNA"/>
</dbReference>
<name>A0A481Z0H9_9VIRU</name>
<dbReference type="SUPFAM" id="SSF53098">
    <property type="entry name" value="Ribonuclease H-like"/>
    <property type="match status" value="1"/>
</dbReference>